<dbReference type="GO" id="GO:1990077">
    <property type="term" value="C:primosome complex"/>
    <property type="evidence" value="ECO:0007669"/>
    <property type="project" value="UniProtKB-UniRule"/>
</dbReference>
<dbReference type="InterPro" id="IPR041236">
    <property type="entry name" value="PriA_C"/>
</dbReference>
<evidence type="ECO:0000256" key="11">
    <source>
        <dbReference type="ARBA" id="ARBA00048988"/>
    </source>
</evidence>
<sequence>MSDSQSERFAEVAVFSALDKTLHYVVPSHLCERLQIGIRVLVPLGRREATGLIVALHERRPDASAGIALRPIRAVLDSSPIVPEDLICLCKWMASYYFYPLGEVLQTALPSGTGSSPQTLFALTSTGKEKCTAEKDSTLLGLLAERDATSLEEITRALPSEKNIRHKLKVLEEKSLIERIFRWQNPQPGPKKIKSLQLLAPPESEQMERSVPLRLLVQLLDDAGGTLPLRVLRQTVPNLDYWVRKLQKQGAVQVLETVEFREFQCAQSLPPSPAPTLTPHQKKVFEAILPHIEQSSFQPFLLFGVTGSGKTEIYLQLVEKTVAAGKGALILVPEIALSTQMEAFFRQRFGSRLAIWHSGLPAGARYDQWSEILSGKRDVVLGVRSAIFMPIPRLGLIIVDEEHDASYKQDDRLRYHARDAALMRASMLGIPILLGSATPSLQSIHHSQNNRYTTLTLPGRIFDRPLPDLQVVDMRREMRGNRILSKPLREALEETKQNGRQALLFLNRRGFATFYLCNSCGYVPQCTACSVSLTYHQKADRLRCHYCGWEQTVPEACPQCGNTILTPHGFGTERVEEEVRKLLPSARIVRIDRDTVNHPLDMVRSLDAVRQRQADVLIGTQMIAKGHDFPNITLVGIINGDTALQIADFRAGETMVQLLMQVAGRAGRGEEPGRVILQTYNPTHYTIESVVRMDYSSFCARELESREKLQYPPFTRFLKLLVTASDETTTRLAAMELGVLCREVALELRDKDCHVAVLGPAPAPLAKLKSRYRWHLFIKAWTNREMQLFTETVLNRGKNHPALRRVQLSVDRDPMMSV</sequence>
<keyword evidence="9 12" id="KW-0238">DNA-binding</keyword>
<dbReference type="SMART" id="SM00487">
    <property type="entry name" value="DEXDc"/>
    <property type="match status" value="1"/>
</dbReference>
<evidence type="ECO:0000256" key="5">
    <source>
        <dbReference type="ARBA" id="ARBA00022801"/>
    </source>
</evidence>
<feature type="domain" description="Helicase C-terminal" evidence="14">
    <location>
        <begin position="552"/>
        <end position="706"/>
    </location>
</feature>
<feature type="binding site" evidence="12">
    <location>
        <position position="560"/>
    </location>
    <ligand>
        <name>Zn(2+)</name>
        <dbReference type="ChEBI" id="CHEBI:29105"/>
        <label>1</label>
    </ligand>
</feature>
<dbReference type="Pfam" id="PF17764">
    <property type="entry name" value="PriA_3primeBD"/>
    <property type="match status" value="1"/>
</dbReference>
<comment type="similarity">
    <text evidence="12">Belongs to the helicase family. PriA subfamily.</text>
</comment>
<dbReference type="GO" id="GO:0043138">
    <property type="term" value="F:3'-5' DNA helicase activity"/>
    <property type="evidence" value="ECO:0007669"/>
    <property type="project" value="UniProtKB-EC"/>
</dbReference>
<comment type="function">
    <text evidence="12">Initiates the restart of stalled replication forks, which reloads the replicative helicase on sites other than the origin of replication. Recognizes and binds to abandoned replication forks and remodels them to uncover a helicase loading site. Promotes assembly of the primosome at these replication forks.</text>
</comment>
<evidence type="ECO:0000256" key="9">
    <source>
        <dbReference type="ARBA" id="ARBA00023125"/>
    </source>
</evidence>
<evidence type="ECO:0000259" key="14">
    <source>
        <dbReference type="PROSITE" id="PS51194"/>
    </source>
</evidence>
<evidence type="ECO:0000256" key="6">
    <source>
        <dbReference type="ARBA" id="ARBA00022806"/>
    </source>
</evidence>
<feature type="binding site" evidence="12">
    <location>
        <position position="526"/>
    </location>
    <ligand>
        <name>Zn(2+)</name>
        <dbReference type="ChEBI" id="CHEBI:29105"/>
        <label>2</label>
    </ligand>
</feature>
<dbReference type="FunFam" id="3.40.50.300:FF:000489">
    <property type="entry name" value="Primosome assembly protein PriA"/>
    <property type="match status" value="1"/>
</dbReference>
<dbReference type="InterPro" id="IPR001650">
    <property type="entry name" value="Helicase_C-like"/>
</dbReference>
<keyword evidence="1 12" id="KW-0639">Primosome</keyword>
<dbReference type="HAMAP" id="MF_00983">
    <property type="entry name" value="PriA"/>
    <property type="match status" value="1"/>
</dbReference>
<proteinExistence type="inferred from homology"/>
<comment type="cofactor">
    <cofactor evidence="12">
        <name>Zn(2+)</name>
        <dbReference type="ChEBI" id="CHEBI:29105"/>
    </cofactor>
    <text evidence="12">Binds 2 zinc ions per subunit.</text>
</comment>
<gene>
    <name evidence="12 15" type="primary">priA</name>
    <name evidence="15" type="ORF">DAMNIGENAA_05260</name>
</gene>
<protein>
    <recommendedName>
        <fullName evidence="12">Replication restart protein PriA</fullName>
    </recommendedName>
    <alternativeName>
        <fullName evidence="12">ATP-dependent DNA helicase PriA</fullName>
        <ecNumber evidence="12">5.6.2.4</ecNumber>
    </alternativeName>
    <alternativeName>
        <fullName evidence="12">DNA 3'-5' helicase PriA</fullName>
    </alternativeName>
</protein>
<feature type="binding site" evidence="12">
    <location>
        <position position="517"/>
    </location>
    <ligand>
        <name>Zn(2+)</name>
        <dbReference type="ChEBI" id="CHEBI:29105"/>
        <label>1</label>
    </ligand>
</feature>
<dbReference type="PANTHER" id="PTHR30580:SF0">
    <property type="entry name" value="PRIMOSOMAL PROTEIN N"/>
    <property type="match status" value="1"/>
</dbReference>
<feature type="domain" description="Helicase ATP-binding" evidence="13">
    <location>
        <begin position="291"/>
        <end position="457"/>
    </location>
</feature>
<dbReference type="GO" id="GO:0016787">
    <property type="term" value="F:hydrolase activity"/>
    <property type="evidence" value="ECO:0007669"/>
    <property type="project" value="UniProtKB-KW"/>
</dbReference>
<keyword evidence="2 12" id="KW-0235">DNA replication</keyword>
<evidence type="ECO:0000256" key="1">
    <source>
        <dbReference type="ARBA" id="ARBA00022515"/>
    </source>
</evidence>
<dbReference type="FunFam" id="3.40.1440.60:FF:000001">
    <property type="entry name" value="Primosomal protein N"/>
    <property type="match status" value="1"/>
</dbReference>
<feature type="binding site" evidence="12">
    <location>
        <position position="557"/>
    </location>
    <ligand>
        <name>Zn(2+)</name>
        <dbReference type="ChEBI" id="CHEBI:29105"/>
        <label>1</label>
    </ligand>
</feature>
<dbReference type="Pfam" id="PF18319">
    <property type="entry name" value="Zn_ribbon_PriA"/>
    <property type="match status" value="1"/>
</dbReference>
<dbReference type="Gene3D" id="3.40.50.300">
    <property type="entry name" value="P-loop containing nucleotide triphosphate hydrolases"/>
    <property type="match status" value="2"/>
</dbReference>
<dbReference type="InterPro" id="IPR027417">
    <property type="entry name" value="P-loop_NTPase"/>
</dbReference>
<dbReference type="Pfam" id="PF00270">
    <property type="entry name" value="DEAD"/>
    <property type="match status" value="1"/>
</dbReference>
<dbReference type="RefSeq" id="WP_281792110.1">
    <property type="nucleotide sequence ID" value="NZ_BSDR01000001.1"/>
</dbReference>
<keyword evidence="4 12" id="KW-0547">Nucleotide-binding</keyword>
<dbReference type="GO" id="GO:0006269">
    <property type="term" value="P:DNA replication, synthesis of primer"/>
    <property type="evidence" value="ECO:0007669"/>
    <property type="project" value="UniProtKB-KW"/>
</dbReference>
<dbReference type="Gene3D" id="3.40.1440.60">
    <property type="entry name" value="PriA, 3(prime) DNA-binding domain"/>
    <property type="match status" value="1"/>
</dbReference>
<dbReference type="SUPFAM" id="SSF52540">
    <property type="entry name" value="P-loop containing nucleoside triphosphate hydrolases"/>
    <property type="match status" value="2"/>
</dbReference>
<dbReference type="CDD" id="cd17929">
    <property type="entry name" value="DEXHc_priA"/>
    <property type="match status" value="1"/>
</dbReference>
<dbReference type="InterPro" id="IPR014001">
    <property type="entry name" value="Helicase_ATP-bd"/>
</dbReference>
<dbReference type="GO" id="GO:0006310">
    <property type="term" value="P:DNA recombination"/>
    <property type="evidence" value="ECO:0007669"/>
    <property type="project" value="InterPro"/>
</dbReference>
<evidence type="ECO:0000256" key="7">
    <source>
        <dbReference type="ARBA" id="ARBA00022833"/>
    </source>
</evidence>
<organism evidence="15 16">
    <name type="scientific">Desulforhabdus amnigena</name>
    <dbReference type="NCBI Taxonomy" id="40218"/>
    <lineage>
        <taxon>Bacteria</taxon>
        <taxon>Pseudomonadati</taxon>
        <taxon>Thermodesulfobacteriota</taxon>
        <taxon>Syntrophobacteria</taxon>
        <taxon>Syntrophobacterales</taxon>
        <taxon>Syntrophobacteraceae</taxon>
        <taxon>Desulforhabdus</taxon>
    </lineage>
</organism>
<evidence type="ECO:0000313" key="15">
    <source>
        <dbReference type="EMBL" id="GLI33093.1"/>
    </source>
</evidence>
<evidence type="ECO:0000259" key="13">
    <source>
        <dbReference type="PROSITE" id="PS51192"/>
    </source>
</evidence>
<evidence type="ECO:0000313" key="16">
    <source>
        <dbReference type="Proteomes" id="UP001144372"/>
    </source>
</evidence>
<dbReference type="Proteomes" id="UP001144372">
    <property type="component" value="Unassembled WGS sequence"/>
</dbReference>
<name>A0A9W6FRJ9_9BACT</name>
<dbReference type="GO" id="GO:0008270">
    <property type="term" value="F:zinc ion binding"/>
    <property type="evidence" value="ECO:0007669"/>
    <property type="project" value="UniProtKB-UniRule"/>
</dbReference>
<dbReference type="SMART" id="SM00490">
    <property type="entry name" value="HELICc"/>
    <property type="match status" value="1"/>
</dbReference>
<evidence type="ECO:0000256" key="4">
    <source>
        <dbReference type="ARBA" id="ARBA00022741"/>
    </source>
</evidence>
<keyword evidence="10 12" id="KW-0413">Isomerase</keyword>
<dbReference type="EMBL" id="BSDR01000001">
    <property type="protein sequence ID" value="GLI33093.1"/>
    <property type="molecule type" value="Genomic_DNA"/>
</dbReference>
<dbReference type="EC" id="5.6.2.4" evidence="12"/>
<keyword evidence="6 12" id="KW-0347">Helicase</keyword>
<dbReference type="CDD" id="cd18804">
    <property type="entry name" value="SF2_C_priA"/>
    <property type="match status" value="1"/>
</dbReference>
<keyword evidence="3 12" id="KW-0479">Metal-binding</keyword>
<dbReference type="GO" id="GO:0006302">
    <property type="term" value="P:double-strand break repair"/>
    <property type="evidence" value="ECO:0007669"/>
    <property type="project" value="InterPro"/>
</dbReference>
<dbReference type="InterPro" id="IPR042115">
    <property type="entry name" value="PriA_3primeBD_sf"/>
</dbReference>
<comment type="caution">
    <text evidence="15">The sequence shown here is derived from an EMBL/GenBank/DDBJ whole genome shotgun (WGS) entry which is preliminary data.</text>
</comment>
<dbReference type="Pfam" id="PF18074">
    <property type="entry name" value="PriA_C"/>
    <property type="match status" value="1"/>
</dbReference>
<dbReference type="AlphaFoldDB" id="A0A9W6FRJ9"/>
<feature type="binding site" evidence="12">
    <location>
        <position position="529"/>
    </location>
    <ligand>
        <name>Zn(2+)</name>
        <dbReference type="ChEBI" id="CHEBI:29105"/>
        <label>2</label>
    </ligand>
</feature>
<feature type="binding site" evidence="12">
    <location>
        <position position="547"/>
    </location>
    <ligand>
        <name>Zn(2+)</name>
        <dbReference type="ChEBI" id="CHEBI:29105"/>
        <label>2</label>
    </ligand>
</feature>
<dbReference type="PANTHER" id="PTHR30580">
    <property type="entry name" value="PRIMOSOMAL PROTEIN N"/>
    <property type="match status" value="1"/>
</dbReference>
<dbReference type="NCBIfam" id="TIGR00595">
    <property type="entry name" value="priA"/>
    <property type="match status" value="1"/>
</dbReference>
<keyword evidence="16" id="KW-1185">Reference proteome</keyword>
<dbReference type="InterPro" id="IPR040498">
    <property type="entry name" value="PriA_CRR"/>
</dbReference>
<keyword evidence="8 12" id="KW-0067">ATP-binding</keyword>
<comment type="subunit">
    <text evidence="12">Component of the replication restart primosome.</text>
</comment>
<evidence type="ECO:0000256" key="3">
    <source>
        <dbReference type="ARBA" id="ARBA00022723"/>
    </source>
</evidence>
<comment type="catalytic activity">
    <reaction evidence="11 12">
        <text>ATP + H2O = ADP + phosphate + H(+)</text>
        <dbReference type="Rhea" id="RHEA:13065"/>
        <dbReference type="ChEBI" id="CHEBI:15377"/>
        <dbReference type="ChEBI" id="CHEBI:15378"/>
        <dbReference type="ChEBI" id="CHEBI:30616"/>
        <dbReference type="ChEBI" id="CHEBI:43474"/>
        <dbReference type="ChEBI" id="CHEBI:456216"/>
        <dbReference type="EC" id="5.6.2.4"/>
    </reaction>
</comment>
<keyword evidence="5 12" id="KW-0378">Hydrolase</keyword>
<reference evidence="15" key="1">
    <citation type="submission" date="2022-12" db="EMBL/GenBank/DDBJ databases">
        <title>Reference genome sequencing for broad-spectrum identification of bacterial and archaeal isolates by mass spectrometry.</title>
        <authorList>
            <person name="Sekiguchi Y."/>
            <person name="Tourlousse D.M."/>
        </authorList>
    </citation>
    <scope>NUCLEOTIDE SEQUENCE</scope>
    <source>
        <strain evidence="15">ASRB1</strain>
    </source>
</reference>
<evidence type="ECO:0000256" key="12">
    <source>
        <dbReference type="HAMAP-Rule" id="MF_00983"/>
    </source>
</evidence>
<evidence type="ECO:0000256" key="10">
    <source>
        <dbReference type="ARBA" id="ARBA00023235"/>
    </source>
</evidence>
<dbReference type="InterPro" id="IPR041222">
    <property type="entry name" value="PriA_3primeBD"/>
</dbReference>
<feature type="binding site" evidence="12">
    <location>
        <position position="520"/>
    </location>
    <ligand>
        <name>Zn(2+)</name>
        <dbReference type="ChEBI" id="CHEBI:29105"/>
        <label>1</label>
    </ligand>
</feature>
<dbReference type="Pfam" id="PF00271">
    <property type="entry name" value="Helicase_C"/>
    <property type="match status" value="1"/>
</dbReference>
<keyword evidence="7 12" id="KW-0862">Zinc</keyword>
<evidence type="ECO:0000256" key="2">
    <source>
        <dbReference type="ARBA" id="ARBA00022705"/>
    </source>
</evidence>
<dbReference type="InterPro" id="IPR005259">
    <property type="entry name" value="PriA"/>
</dbReference>
<dbReference type="GO" id="GO:0005524">
    <property type="term" value="F:ATP binding"/>
    <property type="evidence" value="ECO:0007669"/>
    <property type="project" value="UniProtKB-UniRule"/>
</dbReference>
<dbReference type="PROSITE" id="PS51194">
    <property type="entry name" value="HELICASE_CTER"/>
    <property type="match status" value="1"/>
</dbReference>
<evidence type="ECO:0000256" key="8">
    <source>
        <dbReference type="ARBA" id="ARBA00022840"/>
    </source>
</evidence>
<dbReference type="PROSITE" id="PS51192">
    <property type="entry name" value="HELICASE_ATP_BIND_1"/>
    <property type="match status" value="1"/>
</dbReference>
<dbReference type="InterPro" id="IPR011545">
    <property type="entry name" value="DEAD/DEAH_box_helicase_dom"/>
</dbReference>
<dbReference type="GO" id="GO:0006270">
    <property type="term" value="P:DNA replication initiation"/>
    <property type="evidence" value="ECO:0007669"/>
    <property type="project" value="TreeGrafter"/>
</dbReference>
<comment type="catalytic activity">
    <reaction evidence="12">
        <text>Couples ATP hydrolysis with the unwinding of duplex DNA by translocating in the 3'-5' direction.</text>
        <dbReference type="EC" id="5.6.2.4"/>
    </reaction>
</comment>
<accession>A0A9W6FRJ9</accession>
<feature type="binding site" evidence="12">
    <location>
        <position position="544"/>
    </location>
    <ligand>
        <name>Zn(2+)</name>
        <dbReference type="ChEBI" id="CHEBI:29105"/>
        <label>2</label>
    </ligand>
</feature>
<dbReference type="GO" id="GO:0003677">
    <property type="term" value="F:DNA binding"/>
    <property type="evidence" value="ECO:0007669"/>
    <property type="project" value="UniProtKB-UniRule"/>
</dbReference>